<feature type="repeat" description="PPR" evidence="2">
    <location>
        <begin position="677"/>
        <end position="711"/>
    </location>
</feature>
<dbReference type="Gene3D" id="1.25.40.10">
    <property type="entry name" value="Tetratricopeptide repeat domain"/>
    <property type="match status" value="3"/>
</dbReference>
<dbReference type="AlphaFoldDB" id="A0A835K3N4"/>
<dbReference type="Proteomes" id="UP000657918">
    <property type="component" value="Unassembled WGS sequence"/>
</dbReference>
<evidence type="ECO:0000256" key="3">
    <source>
        <dbReference type="SAM" id="Coils"/>
    </source>
</evidence>
<dbReference type="PROSITE" id="PS51375">
    <property type="entry name" value="PPR"/>
    <property type="match status" value="6"/>
</dbReference>
<comment type="caution">
    <text evidence="4">The sequence shown here is derived from an EMBL/GenBank/DDBJ whole genome shotgun (WGS) entry which is preliminary data.</text>
</comment>
<protein>
    <recommendedName>
        <fullName evidence="6">Pentatricopeptide repeat-containing protein</fullName>
    </recommendedName>
</protein>
<dbReference type="Pfam" id="PF15704">
    <property type="entry name" value="Mt_ATP_synt"/>
    <property type="match status" value="1"/>
</dbReference>
<feature type="coiled-coil region" evidence="3">
    <location>
        <begin position="189"/>
        <end position="220"/>
    </location>
</feature>
<name>A0A835K3N4_9ROSI</name>
<dbReference type="NCBIfam" id="TIGR00756">
    <property type="entry name" value="PPR"/>
    <property type="match status" value="4"/>
</dbReference>
<feature type="repeat" description="PPR" evidence="2">
    <location>
        <begin position="642"/>
        <end position="676"/>
    </location>
</feature>
<evidence type="ECO:0008006" key="6">
    <source>
        <dbReference type="Google" id="ProtNLM"/>
    </source>
</evidence>
<evidence type="ECO:0000256" key="2">
    <source>
        <dbReference type="PROSITE-ProRule" id="PRU00708"/>
    </source>
</evidence>
<dbReference type="InterPro" id="IPR002885">
    <property type="entry name" value="PPR_rpt"/>
</dbReference>
<dbReference type="InterPro" id="IPR011990">
    <property type="entry name" value="TPR-like_helical_dom_sf"/>
</dbReference>
<keyword evidence="1" id="KW-0677">Repeat</keyword>
<dbReference type="OrthoDB" id="185373at2759"/>
<evidence type="ECO:0000313" key="4">
    <source>
        <dbReference type="EMBL" id="KAF9678781.1"/>
    </source>
</evidence>
<keyword evidence="5" id="KW-1185">Reference proteome</keyword>
<evidence type="ECO:0000313" key="5">
    <source>
        <dbReference type="Proteomes" id="UP000657918"/>
    </source>
</evidence>
<dbReference type="Pfam" id="PF13041">
    <property type="entry name" value="PPR_2"/>
    <property type="match status" value="3"/>
</dbReference>
<feature type="repeat" description="PPR" evidence="2">
    <location>
        <begin position="537"/>
        <end position="571"/>
    </location>
</feature>
<dbReference type="InterPro" id="IPR031432">
    <property type="entry name" value="MGP1"/>
</dbReference>
<reference evidence="4 5" key="1">
    <citation type="submission" date="2020-10" db="EMBL/GenBank/DDBJ databases">
        <title>Plant Genome Project.</title>
        <authorList>
            <person name="Zhang R.-G."/>
        </authorList>
    </citation>
    <scope>NUCLEOTIDE SEQUENCE [LARGE SCALE GENOMIC DNA]</scope>
    <source>
        <strain evidence="4">FAFU-HL-1</strain>
        <tissue evidence="4">Leaf</tissue>
    </source>
</reference>
<dbReference type="PANTHER" id="PTHR36013:SF2">
    <property type="entry name" value="ATP SYNTHASE 24 KDA SUBUNIT, MITOCHONDRIAL-RELATED"/>
    <property type="match status" value="1"/>
</dbReference>
<keyword evidence="3" id="KW-0175">Coiled coil</keyword>
<dbReference type="GO" id="GO:0009555">
    <property type="term" value="P:pollen development"/>
    <property type="evidence" value="ECO:0007669"/>
    <property type="project" value="InterPro"/>
</dbReference>
<dbReference type="PANTHER" id="PTHR36013">
    <property type="entry name" value="ATP SYNTHASE 24 KDA SUBUNIT, MITOCHONDRIAL-RELATED"/>
    <property type="match status" value="1"/>
</dbReference>
<gene>
    <name evidence="4" type="ORF">SADUNF_Sadunf07G0071400</name>
</gene>
<dbReference type="EMBL" id="JADGMS010000007">
    <property type="protein sequence ID" value="KAF9678781.1"/>
    <property type="molecule type" value="Genomic_DNA"/>
</dbReference>
<feature type="repeat" description="PPR" evidence="2">
    <location>
        <begin position="502"/>
        <end position="536"/>
    </location>
</feature>
<sequence length="764" mass="87548">MSFSSRLLSRSKQLYGSQAILNQQHAFPVRYYAKEAAPAGLKGDEMLKDIFRDIKQKFETAIGVLRKEKITIDPEDPAAVSHYAKVMKTIREKAGLFSESQRIQCTIEEETQDIPDARTYFLKLQEIRTKRGLSDELGVEAMTMDALEKVEKEIKQPLMRNDKKGMALLMAEFDKVNKKLGIRREDLPKYEEELELKIAKAQLEELKKDAVEAMETQRKREEFKDEKEVDSSASASAAKASVFALVKSENKTTGMMMMIKKNLKSLSFELQKSRYISSSKIPFLSLHTNPQDHKYEDIQVDAIYNIISSSTSSQNLKQSLKSTGVFLSNDLIDKVLKRVRFSHGNPLQALDFFNFTANRRGFYHSSYSLDTMLYILGRSRKFDHIWDVLIDIKRKDRNLITPRTLQVVLGRVAKVCSVRMTVESFWKFKRLVPVFDTSCFNALLRTLCQEKSMRDARNVYHHLKKGFRPNLQTFNILLSGWKSSEEAELFYDEMKELGVKPDIVTYNSLIDVFCKGRELEKAYGVVEKMNEEGILPDVITYTSIIGGLGLVGQPDKARDMLKEMKEHGCCPDVAAYNAVIRNYCIAKRLDDAYSLMAEMASKGMSPNATSYNLFFRVFSWSNDLRSSWDFYGRMMDDGCLPNTQSCMFLIKLFKRNEKVEMALQLWNDMVEKGFGSYILVSDVLFDLLCDMGKLVEAEKCFLQMVEKGHKPSNVSFRRIKVLMELAKKHDAIQNLSEKMAIFGSSIRAPESMDEKECSDPVPSL</sequence>
<organism evidence="4 5">
    <name type="scientific">Salix dunnii</name>
    <dbReference type="NCBI Taxonomy" id="1413687"/>
    <lineage>
        <taxon>Eukaryota</taxon>
        <taxon>Viridiplantae</taxon>
        <taxon>Streptophyta</taxon>
        <taxon>Embryophyta</taxon>
        <taxon>Tracheophyta</taxon>
        <taxon>Spermatophyta</taxon>
        <taxon>Magnoliopsida</taxon>
        <taxon>eudicotyledons</taxon>
        <taxon>Gunneridae</taxon>
        <taxon>Pentapetalae</taxon>
        <taxon>rosids</taxon>
        <taxon>fabids</taxon>
        <taxon>Malpighiales</taxon>
        <taxon>Salicaceae</taxon>
        <taxon>Saliceae</taxon>
        <taxon>Salix</taxon>
    </lineage>
</organism>
<evidence type="ECO:0000256" key="1">
    <source>
        <dbReference type="ARBA" id="ARBA00022737"/>
    </source>
</evidence>
<proteinExistence type="predicted"/>
<accession>A0A835K3N4</accession>
<feature type="repeat" description="PPR" evidence="2">
    <location>
        <begin position="572"/>
        <end position="606"/>
    </location>
</feature>
<feature type="repeat" description="PPR" evidence="2">
    <location>
        <begin position="607"/>
        <end position="641"/>
    </location>
</feature>
<dbReference type="Pfam" id="PF01535">
    <property type="entry name" value="PPR"/>
    <property type="match status" value="2"/>
</dbReference>